<dbReference type="AlphaFoldDB" id="A0A841IV89"/>
<evidence type="ECO:0000313" key="4">
    <source>
        <dbReference type="EMBL" id="MBB6122170.1"/>
    </source>
</evidence>
<comment type="caution">
    <text evidence="4">The sequence shown here is derived from an EMBL/GenBank/DDBJ whole genome shotgun (WGS) entry which is preliminary data.</text>
</comment>
<sequence>MCDPSAVRGYLGDDEKQGGRIVWTERLAREIGALVQAEGTTLERALDQMSRAAALGVPGCSAAIVVLWREVEGADGSVRHVVTEYGASHADLSAAFEHQYTTDQGPTVEAVREMRQVRVSDILRESHRWPRYTSMAVQSGDRSSLTLPSLLPGEGADDDRVVTFGVHSGRADSFDENVVAPLTALLAEHAAAALYSVGRAADSDRRTAHMRRAMSARAVIDQAKGIIMHARGCDADTAFEALREVAQRNRKRVVDVARDLVRENTGPQQGMRRSGRAGR</sequence>
<dbReference type="InterPro" id="IPR029016">
    <property type="entry name" value="GAF-like_dom_sf"/>
</dbReference>
<organism evidence="4 5">
    <name type="scientific">Nocardiopsis algeriensis</name>
    <dbReference type="NCBI Taxonomy" id="1478215"/>
    <lineage>
        <taxon>Bacteria</taxon>
        <taxon>Bacillati</taxon>
        <taxon>Actinomycetota</taxon>
        <taxon>Actinomycetes</taxon>
        <taxon>Streptosporangiales</taxon>
        <taxon>Nocardiopsidaceae</taxon>
        <taxon>Nocardiopsis</taxon>
    </lineage>
</organism>
<dbReference type="SUPFAM" id="SSF52172">
    <property type="entry name" value="CheY-like"/>
    <property type="match status" value="1"/>
</dbReference>
<dbReference type="GO" id="GO:0003723">
    <property type="term" value="F:RNA binding"/>
    <property type="evidence" value="ECO:0007669"/>
    <property type="project" value="InterPro"/>
</dbReference>
<dbReference type="InterPro" id="IPR005561">
    <property type="entry name" value="ANTAR"/>
</dbReference>
<keyword evidence="5" id="KW-1185">Reference proteome</keyword>
<reference evidence="4 5" key="1">
    <citation type="submission" date="2020-08" db="EMBL/GenBank/DDBJ databases">
        <title>Genomic Encyclopedia of Type Strains, Phase III (KMG-III): the genomes of soil and plant-associated and newly described type strains.</title>
        <authorList>
            <person name="Whitman W."/>
        </authorList>
    </citation>
    <scope>NUCLEOTIDE SEQUENCE [LARGE SCALE GENOMIC DNA]</scope>
    <source>
        <strain evidence="4 5">CECT 8712</strain>
    </source>
</reference>
<dbReference type="InterPro" id="IPR012074">
    <property type="entry name" value="GAF_ANTAR"/>
</dbReference>
<dbReference type="InterPro" id="IPR011006">
    <property type="entry name" value="CheY-like_superfamily"/>
</dbReference>
<evidence type="ECO:0000256" key="1">
    <source>
        <dbReference type="ARBA" id="ARBA00023015"/>
    </source>
</evidence>
<keyword evidence="1" id="KW-0805">Transcription regulation</keyword>
<dbReference type="EMBL" id="JACHJO010000016">
    <property type="protein sequence ID" value="MBB6122170.1"/>
    <property type="molecule type" value="Genomic_DNA"/>
</dbReference>
<evidence type="ECO:0000256" key="2">
    <source>
        <dbReference type="ARBA" id="ARBA00023163"/>
    </source>
</evidence>
<dbReference type="PIRSF" id="PIRSF036625">
    <property type="entry name" value="GAF_ANTAR"/>
    <property type="match status" value="1"/>
</dbReference>
<name>A0A841IV89_9ACTN</name>
<dbReference type="Gene3D" id="1.10.10.10">
    <property type="entry name" value="Winged helix-like DNA-binding domain superfamily/Winged helix DNA-binding domain"/>
    <property type="match status" value="1"/>
</dbReference>
<accession>A0A841IV89</accession>
<keyword evidence="2" id="KW-0804">Transcription</keyword>
<gene>
    <name evidence="4" type="ORF">FHS13_004159</name>
</gene>
<dbReference type="SMART" id="SM01012">
    <property type="entry name" value="ANTAR"/>
    <property type="match status" value="1"/>
</dbReference>
<proteinExistence type="predicted"/>
<feature type="domain" description="ANTAR" evidence="3">
    <location>
        <begin position="200"/>
        <end position="261"/>
    </location>
</feature>
<evidence type="ECO:0000313" key="5">
    <source>
        <dbReference type="Proteomes" id="UP000536604"/>
    </source>
</evidence>
<dbReference type="Proteomes" id="UP000536604">
    <property type="component" value="Unassembled WGS sequence"/>
</dbReference>
<protein>
    <recommendedName>
        <fullName evidence="3">ANTAR domain-containing protein</fullName>
    </recommendedName>
</protein>
<evidence type="ECO:0000259" key="3">
    <source>
        <dbReference type="PROSITE" id="PS50921"/>
    </source>
</evidence>
<dbReference type="Pfam" id="PF03861">
    <property type="entry name" value="ANTAR"/>
    <property type="match status" value="1"/>
</dbReference>
<dbReference type="PROSITE" id="PS50921">
    <property type="entry name" value="ANTAR"/>
    <property type="match status" value="1"/>
</dbReference>
<dbReference type="Gene3D" id="3.30.450.40">
    <property type="match status" value="1"/>
</dbReference>
<dbReference type="InterPro" id="IPR036388">
    <property type="entry name" value="WH-like_DNA-bd_sf"/>
</dbReference>